<name>A0A7J7HGB9_CAMSI</name>
<dbReference type="SUPFAM" id="SSF50630">
    <property type="entry name" value="Acid proteases"/>
    <property type="match status" value="1"/>
</dbReference>
<dbReference type="Proteomes" id="UP000593564">
    <property type="component" value="Unassembled WGS sequence"/>
</dbReference>
<dbReference type="PROSITE" id="PS51767">
    <property type="entry name" value="PEPTIDASE_A1"/>
    <property type="match status" value="1"/>
</dbReference>
<evidence type="ECO:0000259" key="3">
    <source>
        <dbReference type="PROSITE" id="PS51767"/>
    </source>
</evidence>
<gene>
    <name evidence="4" type="ORF">HYC85_009195</name>
</gene>
<organism evidence="4 5">
    <name type="scientific">Camellia sinensis</name>
    <name type="common">Tea plant</name>
    <name type="synonym">Thea sinensis</name>
    <dbReference type="NCBI Taxonomy" id="4442"/>
    <lineage>
        <taxon>Eukaryota</taxon>
        <taxon>Viridiplantae</taxon>
        <taxon>Streptophyta</taxon>
        <taxon>Embryophyta</taxon>
        <taxon>Tracheophyta</taxon>
        <taxon>Spermatophyta</taxon>
        <taxon>Magnoliopsida</taxon>
        <taxon>eudicotyledons</taxon>
        <taxon>Gunneridae</taxon>
        <taxon>Pentapetalae</taxon>
        <taxon>asterids</taxon>
        <taxon>Ericales</taxon>
        <taxon>Theaceae</taxon>
        <taxon>Camellia</taxon>
    </lineage>
</organism>
<dbReference type="Gene3D" id="2.40.70.10">
    <property type="entry name" value="Acid Proteases"/>
    <property type="match status" value="1"/>
</dbReference>
<keyword evidence="5" id="KW-1185">Reference proteome</keyword>
<comment type="caution">
    <text evidence="4">The sequence shown here is derived from an EMBL/GenBank/DDBJ whole genome shotgun (WGS) entry which is preliminary data.</text>
</comment>
<dbReference type="EMBL" id="JACBKZ010000004">
    <property type="protein sequence ID" value="KAF5951251.1"/>
    <property type="molecule type" value="Genomic_DNA"/>
</dbReference>
<evidence type="ECO:0000313" key="5">
    <source>
        <dbReference type="Proteomes" id="UP000593564"/>
    </source>
</evidence>
<dbReference type="InterPro" id="IPR033121">
    <property type="entry name" value="PEPTIDASE_A1"/>
</dbReference>
<keyword evidence="1" id="KW-0645">Protease</keyword>
<dbReference type="InterPro" id="IPR021109">
    <property type="entry name" value="Peptidase_aspartic_dom_sf"/>
</dbReference>
<dbReference type="PANTHER" id="PTHR47967">
    <property type="entry name" value="OS07G0603500 PROTEIN-RELATED"/>
    <property type="match status" value="1"/>
</dbReference>
<evidence type="ECO:0000313" key="4">
    <source>
        <dbReference type="EMBL" id="KAF5951251.1"/>
    </source>
</evidence>
<accession>A0A7J7HGB9</accession>
<dbReference type="AlphaFoldDB" id="A0A7J7HGB9"/>
<keyword evidence="2" id="KW-0378">Hydrolase</keyword>
<dbReference type="GO" id="GO:0008233">
    <property type="term" value="F:peptidase activity"/>
    <property type="evidence" value="ECO:0007669"/>
    <property type="project" value="UniProtKB-KW"/>
</dbReference>
<evidence type="ECO:0000256" key="1">
    <source>
        <dbReference type="ARBA" id="ARBA00022670"/>
    </source>
</evidence>
<feature type="domain" description="Peptidase A1" evidence="3">
    <location>
        <begin position="1"/>
        <end position="72"/>
    </location>
</feature>
<dbReference type="PANTHER" id="PTHR47967:SF66">
    <property type="entry name" value="ASPARTIC PROTEINASE CDR1-RELATED"/>
    <property type="match status" value="1"/>
</dbReference>
<dbReference type="InterPro" id="IPR032799">
    <property type="entry name" value="TAXi_C"/>
</dbReference>
<proteinExistence type="predicted"/>
<dbReference type="GO" id="GO:0006508">
    <property type="term" value="P:proteolysis"/>
    <property type="evidence" value="ECO:0007669"/>
    <property type="project" value="UniProtKB-KW"/>
</dbReference>
<sequence length="77" mass="8369">MSMVSNNITIPIITAHFTGADVKLNPMNTFIRTSDNIVCLAFAPANIAIYGNVAQMNFLVGYDLSKKTVSFKHTDCG</sequence>
<dbReference type="Pfam" id="PF14541">
    <property type="entry name" value="TAXi_C"/>
    <property type="match status" value="1"/>
</dbReference>
<dbReference type="InterPro" id="IPR051708">
    <property type="entry name" value="Plant_Aspart_Prot_A1"/>
</dbReference>
<protein>
    <recommendedName>
        <fullName evidence="3">Peptidase A1 domain-containing protein</fullName>
    </recommendedName>
</protein>
<dbReference type="GO" id="GO:0005576">
    <property type="term" value="C:extracellular region"/>
    <property type="evidence" value="ECO:0007669"/>
    <property type="project" value="TreeGrafter"/>
</dbReference>
<reference evidence="5" key="1">
    <citation type="journal article" date="2020" name="Nat. Commun.">
        <title>Genome assembly of wild tea tree DASZ reveals pedigree and selection history of tea varieties.</title>
        <authorList>
            <person name="Zhang W."/>
            <person name="Zhang Y."/>
            <person name="Qiu H."/>
            <person name="Guo Y."/>
            <person name="Wan H."/>
            <person name="Zhang X."/>
            <person name="Scossa F."/>
            <person name="Alseekh S."/>
            <person name="Zhang Q."/>
            <person name="Wang P."/>
            <person name="Xu L."/>
            <person name="Schmidt M.H."/>
            <person name="Jia X."/>
            <person name="Li D."/>
            <person name="Zhu A."/>
            <person name="Guo F."/>
            <person name="Chen W."/>
            <person name="Ni D."/>
            <person name="Usadel B."/>
            <person name="Fernie A.R."/>
            <person name="Wen W."/>
        </authorList>
    </citation>
    <scope>NUCLEOTIDE SEQUENCE [LARGE SCALE GENOMIC DNA]</scope>
    <source>
        <strain evidence="5">cv. G240</strain>
    </source>
</reference>
<evidence type="ECO:0000256" key="2">
    <source>
        <dbReference type="ARBA" id="ARBA00022801"/>
    </source>
</evidence>
<reference evidence="4 5" key="2">
    <citation type="submission" date="2020-07" db="EMBL/GenBank/DDBJ databases">
        <title>Genome assembly of wild tea tree DASZ reveals pedigree and selection history of tea varieties.</title>
        <authorList>
            <person name="Zhang W."/>
        </authorList>
    </citation>
    <scope>NUCLEOTIDE SEQUENCE [LARGE SCALE GENOMIC DNA]</scope>
    <source>
        <strain evidence="5">cv. G240</strain>
        <tissue evidence="4">Leaf</tissue>
    </source>
</reference>